<dbReference type="EMBL" id="BPLR01021079">
    <property type="protein sequence ID" value="GIX85615.1"/>
    <property type="molecule type" value="Genomic_DNA"/>
</dbReference>
<protein>
    <submittedName>
        <fullName evidence="1">Uncharacterized protein</fullName>
    </submittedName>
</protein>
<accession>A0AAV4NLF1</accession>
<sequence length="93" mass="10196">MEEEVAGLYHWRENTVPLSPEFVIRTTSDRWHVIRKGRKSAIRGAINIGEHKDLLCADAPCTCAHACGVSTKNAELSSPRLATYSKVSLSDAA</sequence>
<proteinExistence type="predicted"/>
<gene>
    <name evidence="1" type="ORF">CEXT_702621</name>
</gene>
<comment type="caution">
    <text evidence="1">The sequence shown here is derived from an EMBL/GenBank/DDBJ whole genome shotgun (WGS) entry which is preliminary data.</text>
</comment>
<dbReference type="Proteomes" id="UP001054945">
    <property type="component" value="Unassembled WGS sequence"/>
</dbReference>
<dbReference type="AlphaFoldDB" id="A0AAV4NLF1"/>
<keyword evidence="2" id="KW-1185">Reference proteome</keyword>
<organism evidence="1 2">
    <name type="scientific">Caerostris extrusa</name>
    <name type="common">Bark spider</name>
    <name type="synonym">Caerostris bankana</name>
    <dbReference type="NCBI Taxonomy" id="172846"/>
    <lineage>
        <taxon>Eukaryota</taxon>
        <taxon>Metazoa</taxon>
        <taxon>Ecdysozoa</taxon>
        <taxon>Arthropoda</taxon>
        <taxon>Chelicerata</taxon>
        <taxon>Arachnida</taxon>
        <taxon>Araneae</taxon>
        <taxon>Araneomorphae</taxon>
        <taxon>Entelegynae</taxon>
        <taxon>Araneoidea</taxon>
        <taxon>Araneidae</taxon>
        <taxon>Caerostris</taxon>
    </lineage>
</organism>
<reference evidence="1 2" key="1">
    <citation type="submission" date="2021-06" db="EMBL/GenBank/DDBJ databases">
        <title>Caerostris extrusa draft genome.</title>
        <authorList>
            <person name="Kono N."/>
            <person name="Arakawa K."/>
        </authorList>
    </citation>
    <scope>NUCLEOTIDE SEQUENCE [LARGE SCALE GENOMIC DNA]</scope>
</reference>
<name>A0AAV4NLF1_CAEEX</name>
<evidence type="ECO:0000313" key="1">
    <source>
        <dbReference type="EMBL" id="GIX85615.1"/>
    </source>
</evidence>
<evidence type="ECO:0000313" key="2">
    <source>
        <dbReference type="Proteomes" id="UP001054945"/>
    </source>
</evidence>